<dbReference type="OrthoDB" id="4232626at2759"/>
<sequence length="466" mass="53561">MQLLVILFRRPHALMFASTTYHSVAMSYRSHQDDNISPQPYDSWDNDLLYAPTPGNFSVASSPHIHSPQSSTFLEYPSQREPQSDQLCFIPPTLWDKDKTYDEHPPIYLHYLIDWKVKLNNRTVTKVTEPDVVLAPGTYWQKVLREKVECVKSRKLFSDRRARLEDTTVMASVLNDRSQKLHQQAEGIDIDWEMTEKQLLKWKELFRRGKKLKLDVCVNYVADDNDQSLTRNGEKRNTRSVTNAMLAEREARIDAERGSGQYSPWRDVYDKMKCPGPPCKNSEGYCWQDPVGKKHYRLNTHHLTHLVDMVKKNRLFLETHDDVPDMIREQRAKGNSSIESPYLPININVLPTPSPQPAIVATPAGSPPSASHSNSSIIDPIVIPDLPLDEAVKMYANWHKSRVASQQMKDNVDLACQIALSNGYDLSQIDKDRNCNEYTDEGVMKGVANRWTGEVREWLNHYEPLS</sequence>
<dbReference type="eggNOG" id="ENOG502SIP1">
    <property type="taxonomic scope" value="Eukaryota"/>
</dbReference>
<keyword evidence="2" id="KW-1185">Reference proteome</keyword>
<name>B8LTB3_TALSN</name>
<dbReference type="VEuPathDB" id="FungiDB:TSTA_059850"/>
<dbReference type="OMA" id="ENACGEH"/>
<protein>
    <submittedName>
        <fullName evidence="1">Uncharacterized protein</fullName>
    </submittedName>
</protein>
<reference evidence="2" key="1">
    <citation type="journal article" date="2015" name="Genome Announc.">
        <title>Genome sequence of the AIDS-associated pathogen Penicillium marneffei (ATCC18224) and its near taxonomic relative Talaromyces stipitatus (ATCC10500).</title>
        <authorList>
            <person name="Nierman W.C."/>
            <person name="Fedorova-Abrams N.D."/>
            <person name="Andrianopoulos A."/>
        </authorList>
    </citation>
    <scope>NUCLEOTIDE SEQUENCE [LARGE SCALE GENOMIC DNA]</scope>
    <source>
        <strain evidence="2">ATCC 10500 / CBS 375.48 / QM 6759 / NRRL 1006</strain>
    </source>
</reference>
<dbReference type="HOGENOM" id="CLU_037030_1_0_1"/>
<gene>
    <name evidence="1" type="ORF">TSTA_059850</name>
</gene>
<dbReference type="Proteomes" id="UP000001745">
    <property type="component" value="Unassembled WGS sequence"/>
</dbReference>
<organism evidence="1 2">
    <name type="scientific">Talaromyces stipitatus (strain ATCC 10500 / CBS 375.48 / QM 6759 / NRRL 1006)</name>
    <name type="common">Penicillium stipitatum</name>
    <dbReference type="NCBI Taxonomy" id="441959"/>
    <lineage>
        <taxon>Eukaryota</taxon>
        <taxon>Fungi</taxon>
        <taxon>Dikarya</taxon>
        <taxon>Ascomycota</taxon>
        <taxon>Pezizomycotina</taxon>
        <taxon>Eurotiomycetes</taxon>
        <taxon>Eurotiomycetidae</taxon>
        <taxon>Eurotiales</taxon>
        <taxon>Trichocomaceae</taxon>
        <taxon>Talaromyces</taxon>
        <taxon>Talaromyces sect. Talaromyces</taxon>
    </lineage>
</organism>
<proteinExistence type="predicted"/>
<dbReference type="PhylomeDB" id="B8LTB3"/>
<dbReference type="EMBL" id="EQ962652">
    <property type="protein sequence ID" value="EED22487.1"/>
    <property type="molecule type" value="Genomic_DNA"/>
</dbReference>
<dbReference type="RefSeq" id="XP_002339874.1">
    <property type="nucleotide sequence ID" value="XM_002339833.1"/>
</dbReference>
<dbReference type="InParanoid" id="B8LTB3"/>
<dbReference type="AlphaFoldDB" id="B8LTB3"/>
<accession>B8LTB3</accession>
<dbReference type="GeneID" id="8108598"/>
<evidence type="ECO:0000313" key="2">
    <source>
        <dbReference type="Proteomes" id="UP000001745"/>
    </source>
</evidence>
<evidence type="ECO:0000313" key="1">
    <source>
        <dbReference type="EMBL" id="EED22487.1"/>
    </source>
</evidence>
<dbReference type="STRING" id="441959.B8LTB3"/>